<keyword evidence="3" id="KW-1185">Reference proteome</keyword>
<comment type="caution">
    <text evidence="2">The sequence shown here is derived from an EMBL/GenBank/DDBJ whole genome shotgun (WGS) entry which is preliminary data.</text>
</comment>
<feature type="non-terminal residue" evidence="2">
    <location>
        <position position="1"/>
    </location>
</feature>
<sequence>VSSTQNVSVKTFGLNSGSGTTSQKVGVQFSTTIGTHGSTSSGPFPVTCGGLGGIGGSISSGLGGSRGK</sequence>
<dbReference type="Proteomes" id="UP000824469">
    <property type="component" value="Unassembled WGS sequence"/>
</dbReference>
<name>A0AA38F0A4_TAXCH</name>
<dbReference type="EMBL" id="JAHRHJ020003813">
    <property type="protein sequence ID" value="KAH9288609.1"/>
    <property type="molecule type" value="Genomic_DNA"/>
</dbReference>
<accession>A0AA38F0A4</accession>
<feature type="non-terminal residue" evidence="2">
    <location>
        <position position="68"/>
    </location>
</feature>
<evidence type="ECO:0000313" key="3">
    <source>
        <dbReference type="Proteomes" id="UP000824469"/>
    </source>
</evidence>
<proteinExistence type="predicted"/>
<protein>
    <submittedName>
        <fullName evidence="2">Uncharacterized protein</fullName>
    </submittedName>
</protein>
<evidence type="ECO:0000313" key="2">
    <source>
        <dbReference type="EMBL" id="KAH9288609.1"/>
    </source>
</evidence>
<dbReference type="AlphaFoldDB" id="A0AA38F0A4"/>
<evidence type="ECO:0000256" key="1">
    <source>
        <dbReference type="SAM" id="MobiDB-lite"/>
    </source>
</evidence>
<reference evidence="2 3" key="1">
    <citation type="journal article" date="2021" name="Nat. Plants">
        <title>The Taxus genome provides insights into paclitaxel biosynthesis.</title>
        <authorList>
            <person name="Xiong X."/>
            <person name="Gou J."/>
            <person name="Liao Q."/>
            <person name="Li Y."/>
            <person name="Zhou Q."/>
            <person name="Bi G."/>
            <person name="Li C."/>
            <person name="Du R."/>
            <person name="Wang X."/>
            <person name="Sun T."/>
            <person name="Guo L."/>
            <person name="Liang H."/>
            <person name="Lu P."/>
            <person name="Wu Y."/>
            <person name="Zhang Z."/>
            <person name="Ro D.K."/>
            <person name="Shang Y."/>
            <person name="Huang S."/>
            <person name="Yan J."/>
        </authorList>
    </citation>
    <scope>NUCLEOTIDE SEQUENCE [LARGE SCALE GENOMIC DNA]</scope>
    <source>
        <strain evidence="2">Ta-2019</strain>
    </source>
</reference>
<gene>
    <name evidence="2" type="ORF">KI387_032726</name>
</gene>
<feature type="region of interest" description="Disordered" evidence="1">
    <location>
        <begin position="1"/>
        <end position="22"/>
    </location>
</feature>
<organism evidence="2 3">
    <name type="scientific">Taxus chinensis</name>
    <name type="common">Chinese yew</name>
    <name type="synonym">Taxus wallichiana var. chinensis</name>
    <dbReference type="NCBI Taxonomy" id="29808"/>
    <lineage>
        <taxon>Eukaryota</taxon>
        <taxon>Viridiplantae</taxon>
        <taxon>Streptophyta</taxon>
        <taxon>Embryophyta</taxon>
        <taxon>Tracheophyta</taxon>
        <taxon>Spermatophyta</taxon>
        <taxon>Pinopsida</taxon>
        <taxon>Pinidae</taxon>
        <taxon>Conifers II</taxon>
        <taxon>Cupressales</taxon>
        <taxon>Taxaceae</taxon>
        <taxon>Taxus</taxon>
    </lineage>
</organism>